<evidence type="ECO:0000256" key="5">
    <source>
        <dbReference type="ARBA" id="ARBA00023049"/>
    </source>
</evidence>
<dbReference type="PANTHER" id="PTHR30471">
    <property type="entry name" value="DNA REPAIR PROTEIN RADC"/>
    <property type="match status" value="1"/>
</dbReference>
<sequence length="232" mass="25571">MKSGGKLSEKLSPFPDPRTRIAYEAESLEDWELLAVLLGRGNRAQPIEELSREILHRSKGFAGLLQKQVSDLRKIPGVGIAKATTLLAAIEIGRRLKWEALKGKRYSSEQLLNFLATSLIPKNRECFVLITLSPEGAVLRAEVVAVGSLEEVGVQTRDLLKIILNDAASAVIIAHNHPESSSKPSKEDLWIYKNFGSLLANIGLELLDQWIFGIDGIYSCKKGKVLQARAKC</sequence>
<dbReference type="Pfam" id="PF20582">
    <property type="entry name" value="UPF0758_N"/>
    <property type="match status" value="1"/>
</dbReference>
<accession>A0A0E2AYF4</accession>
<dbReference type="AlphaFoldDB" id="A0A0E2AYF4"/>
<evidence type="ECO:0000256" key="4">
    <source>
        <dbReference type="ARBA" id="ARBA00022833"/>
    </source>
</evidence>
<dbReference type="Gene3D" id="3.40.140.10">
    <property type="entry name" value="Cytidine Deaminase, domain 2"/>
    <property type="match status" value="1"/>
</dbReference>
<dbReference type="EMBL" id="AHMY02000066">
    <property type="protein sequence ID" value="EKO13966.1"/>
    <property type="molecule type" value="Genomic_DNA"/>
</dbReference>
<evidence type="ECO:0000313" key="7">
    <source>
        <dbReference type="EMBL" id="EKO13966.1"/>
    </source>
</evidence>
<proteinExistence type="predicted"/>
<keyword evidence="3" id="KW-0378">Hydrolase</keyword>
<evidence type="ECO:0000256" key="2">
    <source>
        <dbReference type="ARBA" id="ARBA00022723"/>
    </source>
</evidence>
<dbReference type="PROSITE" id="PS50249">
    <property type="entry name" value="MPN"/>
    <property type="match status" value="1"/>
</dbReference>
<dbReference type="GO" id="GO:0006508">
    <property type="term" value="P:proteolysis"/>
    <property type="evidence" value="ECO:0007669"/>
    <property type="project" value="UniProtKB-KW"/>
</dbReference>
<keyword evidence="1" id="KW-0645">Protease</keyword>
<dbReference type="GO" id="GO:0008237">
    <property type="term" value="F:metallopeptidase activity"/>
    <property type="evidence" value="ECO:0007669"/>
    <property type="project" value="UniProtKB-KW"/>
</dbReference>
<evidence type="ECO:0000256" key="1">
    <source>
        <dbReference type="ARBA" id="ARBA00022670"/>
    </source>
</evidence>
<dbReference type="PANTHER" id="PTHR30471:SF3">
    <property type="entry name" value="UPF0758 PROTEIN YEES-RELATED"/>
    <property type="match status" value="1"/>
</dbReference>
<feature type="domain" description="MPN" evidence="6">
    <location>
        <begin position="104"/>
        <end position="228"/>
    </location>
</feature>
<dbReference type="Proteomes" id="UP000006253">
    <property type="component" value="Unassembled WGS sequence"/>
</dbReference>
<dbReference type="GO" id="GO:0046872">
    <property type="term" value="F:metal ion binding"/>
    <property type="evidence" value="ECO:0007669"/>
    <property type="project" value="UniProtKB-KW"/>
</dbReference>
<gene>
    <name evidence="7" type="ORF">LEP1GSC081_0237</name>
</gene>
<dbReference type="Pfam" id="PF04002">
    <property type="entry name" value="RadC"/>
    <property type="match status" value="1"/>
</dbReference>
<name>A0A0E2AYF4_9LEPT</name>
<dbReference type="GeneID" id="34316042"/>
<keyword evidence="2" id="KW-0479">Metal-binding</keyword>
<organism evidence="7 8">
    <name type="scientific">Leptospira kirschneri str. H1</name>
    <dbReference type="NCBI Taxonomy" id="1049966"/>
    <lineage>
        <taxon>Bacteria</taxon>
        <taxon>Pseudomonadati</taxon>
        <taxon>Spirochaetota</taxon>
        <taxon>Spirochaetia</taxon>
        <taxon>Leptospirales</taxon>
        <taxon>Leptospiraceae</taxon>
        <taxon>Leptospira</taxon>
    </lineage>
</organism>
<protein>
    <submittedName>
        <fullName evidence="7">RadC-like JAB domain protein</fullName>
    </submittedName>
</protein>
<reference evidence="7 8" key="1">
    <citation type="submission" date="2012-10" db="EMBL/GenBank/DDBJ databases">
        <authorList>
            <person name="Harkins D.M."/>
            <person name="Durkin A.S."/>
            <person name="Brinkac L.M."/>
            <person name="Selengut J.D."/>
            <person name="Sanka R."/>
            <person name="DePew J."/>
            <person name="Purushe J."/>
            <person name="Peacock S.J."/>
            <person name="Thaipadungpanit J."/>
            <person name="Wuthiekanun V.W."/>
            <person name="Day N.P."/>
            <person name="Vinetz J.M."/>
            <person name="Sutton G.G."/>
            <person name="Nelson W.C."/>
            <person name="Fouts D.E."/>
        </authorList>
    </citation>
    <scope>NUCLEOTIDE SEQUENCE [LARGE SCALE GENOMIC DNA]</scope>
    <source>
        <strain evidence="7 8">H1</strain>
    </source>
</reference>
<evidence type="ECO:0000259" key="6">
    <source>
        <dbReference type="PROSITE" id="PS50249"/>
    </source>
</evidence>
<dbReference type="InterPro" id="IPR037518">
    <property type="entry name" value="MPN"/>
</dbReference>
<dbReference type="InterPro" id="IPR046778">
    <property type="entry name" value="UPF0758_N"/>
</dbReference>
<dbReference type="InterPro" id="IPR001405">
    <property type="entry name" value="UPF0758"/>
</dbReference>
<evidence type="ECO:0000256" key="3">
    <source>
        <dbReference type="ARBA" id="ARBA00022801"/>
    </source>
</evidence>
<evidence type="ECO:0000313" key="8">
    <source>
        <dbReference type="Proteomes" id="UP000006253"/>
    </source>
</evidence>
<comment type="caution">
    <text evidence="7">The sequence shown here is derived from an EMBL/GenBank/DDBJ whole genome shotgun (WGS) entry which is preliminary data.</text>
</comment>
<keyword evidence="4" id="KW-0862">Zinc</keyword>
<keyword evidence="5" id="KW-0482">Metalloprotease</keyword>
<dbReference type="InterPro" id="IPR025657">
    <property type="entry name" value="RadC_JAB"/>
</dbReference>
<dbReference type="RefSeq" id="WP_004754984.1">
    <property type="nucleotide sequence ID" value="NZ_AHMY02000066.1"/>
</dbReference>